<dbReference type="EMBL" id="JBHTLJ010000002">
    <property type="protein sequence ID" value="MFD1162513.1"/>
    <property type="molecule type" value="Genomic_DNA"/>
</dbReference>
<feature type="chain" id="PRO_5045851048" evidence="1">
    <location>
        <begin position="20"/>
        <end position="225"/>
    </location>
</feature>
<proteinExistence type="predicted"/>
<organism evidence="2 3">
    <name type="scientific">Hwangdonia seohaensis</name>
    <dbReference type="NCBI Taxonomy" id="1240727"/>
    <lineage>
        <taxon>Bacteria</taxon>
        <taxon>Pseudomonadati</taxon>
        <taxon>Bacteroidota</taxon>
        <taxon>Flavobacteriia</taxon>
        <taxon>Flavobacteriales</taxon>
        <taxon>Flavobacteriaceae</taxon>
        <taxon>Hwangdonia</taxon>
    </lineage>
</organism>
<accession>A0ABW3RC42</accession>
<keyword evidence="1" id="KW-0732">Signal</keyword>
<feature type="signal peptide" evidence="1">
    <location>
        <begin position="1"/>
        <end position="19"/>
    </location>
</feature>
<dbReference type="InterPro" id="IPR019619">
    <property type="entry name" value="DUF2490"/>
</dbReference>
<comment type="caution">
    <text evidence="2">The sequence shown here is derived from an EMBL/GenBank/DDBJ whole genome shotgun (WGS) entry which is preliminary data.</text>
</comment>
<dbReference type="SUPFAM" id="SSF56925">
    <property type="entry name" value="OMPA-like"/>
    <property type="match status" value="1"/>
</dbReference>
<keyword evidence="3" id="KW-1185">Reference proteome</keyword>
<dbReference type="Proteomes" id="UP001597163">
    <property type="component" value="Unassembled WGS sequence"/>
</dbReference>
<dbReference type="InterPro" id="IPR011250">
    <property type="entry name" value="OMP/PagP_B-barrel"/>
</dbReference>
<sequence>MKKLLLLLSLLMVFNFSYAQINPEDKLGTWYELGSNHKISDKSSIITYTQIWLYELNDNFNFFLFKLAYNYHFNPKLTATMYLGYSDFDGNINMSSPHTYESRITEQITFKHKLSKIPLDHRLRVEHRFFRKHDSKPKAARLRYRLGTKFNLNKSVFVRISNELLLTPKFSNTPENRFYTGLGFNFSKSQNIQLGYMNRNTSSKANLHRIQVGMFFKTDFRKNKS</sequence>
<protein>
    <submittedName>
        <fullName evidence="2">DUF2490 domain-containing protein</fullName>
    </submittedName>
</protein>
<evidence type="ECO:0000313" key="3">
    <source>
        <dbReference type="Proteomes" id="UP001597163"/>
    </source>
</evidence>
<gene>
    <name evidence="2" type="ORF">ACFQ2E_08805</name>
</gene>
<reference evidence="3" key="1">
    <citation type="journal article" date="2019" name="Int. J. Syst. Evol. Microbiol.">
        <title>The Global Catalogue of Microorganisms (GCM) 10K type strain sequencing project: providing services to taxonomists for standard genome sequencing and annotation.</title>
        <authorList>
            <consortium name="The Broad Institute Genomics Platform"/>
            <consortium name="The Broad Institute Genome Sequencing Center for Infectious Disease"/>
            <person name="Wu L."/>
            <person name="Ma J."/>
        </authorList>
    </citation>
    <scope>NUCLEOTIDE SEQUENCE [LARGE SCALE GENOMIC DNA]</scope>
    <source>
        <strain evidence="3">CCUG 63246</strain>
    </source>
</reference>
<evidence type="ECO:0000256" key="1">
    <source>
        <dbReference type="SAM" id="SignalP"/>
    </source>
</evidence>
<dbReference type="Pfam" id="PF10677">
    <property type="entry name" value="DUF2490"/>
    <property type="match status" value="1"/>
</dbReference>
<evidence type="ECO:0000313" key="2">
    <source>
        <dbReference type="EMBL" id="MFD1162513.1"/>
    </source>
</evidence>
<name>A0ABW3RC42_9FLAO</name>
<dbReference type="RefSeq" id="WP_311938923.1">
    <property type="nucleotide sequence ID" value="NZ_JAVSCK010000002.1"/>
</dbReference>